<evidence type="ECO:0000313" key="3">
    <source>
        <dbReference type="EMBL" id="ODQ66551.1"/>
    </source>
</evidence>
<evidence type="ECO:0000256" key="1">
    <source>
        <dbReference type="SAM" id="MobiDB-lite"/>
    </source>
</evidence>
<evidence type="ECO:0000256" key="2">
    <source>
        <dbReference type="SAM" id="Phobius"/>
    </source>
</evidence>
<name>A0A1E3PM80_9ASCO</name>
<keyword evidence="2" id="KW-0812">Transmembrane</keyword>
<sequence>MSLISLYNYDACSLLSSKTRASSHRFSDVFFPEDEDNFEYAEVSLVYVREPQWGTEILEKANSESIHKGSFSTNSNSTSISRTKKTRGTNIPSPRTSILSLNSLHPNYLVSQDDAAIALNEIDHFLNLLTVNGYENYLSCARSPSNRISIISSSDSSILQADTLSSTSNIITNSLRPLRICKKKSPTSSLNSSTFSINFLEAWFPNFSSVNSFEVTSRYAEDQKSTIGDPASPPCAAGRFDTKNELLSSLKNPHSVNKIMNPLGIKSSQLSQPLTIPSVNSVPSIGRRSTPDFTLQTKTVHLRKNSSTLKRFKDNLQPGTKKYIYFFFLGFFVPLIWVFGMVVVLIECKTRPEKIIKTNQNAIIESIEAENESSKWGFLYKLRFWKLVVAFMSLIGIIEMGAVTALLILYFS</sequence>
<feature type="region of interest" description="Disordered" evidence="1">
    <location>
        <begin position="67"/>
        <end position="92"/>
    </location>
</feature>
<keyword evidence="2" id="KW-1133">Transmembrane helix</keyword>
<keyword evidence="4" id="KW-1185">Reference proteome</keyword>
<feature type="transmembrane region" description="Helical" evidence="2">
    <location>
        <begin position="384"/>
        <end position="411"/>
    </location>
</feature>
<reference evidence="3 4" key="1">
    <citation type="journal article" date="2016" name="Proc. Natl. Acad. Sci. U.S.A.">
        <title>Comparative genomics of biotechnologically important yeasts.</title>
        <authorList>
            <person name="Riley R."/>
            <person name="Haridas S."/>
            <person name="Wolfe K.H."/>
            <person name="Lopes M.R."/>
            <person name="Hittinger C.T."/>
            <person name="Goeker M."/>
            <person name="Salamov A.A."/>
            <person name="Wisecaver J.H."/>
            <person name="Long T.M."/>
            <person name="Calvey C.H."/>
            <person name="Aerts A.L."/>
            <person name="Barry K.W."/>
            <person name="Choi C."/>
            <person name="Clum A."/>
            <person name="Coughlan A.Y."/>
            <person name="Deshpande S."/>
            <person name="Douglass A.P."/>
            <person name="Hanson S.J."/>
            <person name="Klenk H.-P."/>
            <person name="LaButti K.M."/>
            <person name="Lapidus A."/>
            <person name="Lindquist E.A."/>
            <person name="Lipzen A.M."/>
            <person name="Meier-Kolthoff J.P."/>
            <person name="Ohm R.A."/>
            <person name="Otillar R.P."/>
            <person name="Pangilinan J.L."/>
            <person name="Peng Y."/>
            <person name="Rokas A."/>
            <person name="Rosa C.A."/>
            <person name="Scheuner C."/>
            <person name="Sibirny A.A."/>
            <person name="Slot J.C."/>
            <person name="Stielow J.B."/>
            <person name="Sun H."/>
            <person name="Kurtzman C.P."/>
            <person name="Blackwell M."/>
            <person name="Grigoriev I.V."/>
            <person name="Jeffries T.W."/>
        </authorList>
    </citation>
    <scope>NUCLEOTIDE SEQUENCE [LARGE SCALE GENOMIC DNA]</scope>
    <source>
        <strain evidence="3 4">DSM 6958</strain>
    </source>
</reference>
<proteinExistence type="predicted"/>
<evidence type="ECO:0000313" key="4">
    <source>
        <dbReference type="Proteomes" id="UP000095009"/>
    </source>
</evidence>
<organism evidence="3 4">
    <name type="scientific">Nadsonia fulvescens var. elongata DSM 6958</name>
    <dbReference type="NCBI Taxonomy" id="857566"/>
    <lineage>
        <taxon>Eukaryota</taxon>
        <taxon>Fungi</taxon>
        <taxon>Dikarya</taxon>
        <taxon>Ascomycota</taxon>
        <taxon>Saccharomycotina</taxon>
        <taxon>Dipodascomycetes</taxon>
        <taxon>Dipodascales</taxon>
        <taxon>Dipodascales incertae sedis</taxon>
        <taxon>Nadsonia</taxon>
    </lineage>
</organism>
<accession>A0A1E3PM80</accession>
<dbReference type="AlphaFoldDB" id="A0A1E3PM80"/>
<feature type="transmembrane region" description="Helical" evidence="2">
    <location>
        <begin position="323"/>
        <end position="346"/>
    </location>
</feature>
<protein>
    <submittedName>
        <fullName evidence="3">Uncharacterized protein</fullName>
    </submittedName>
</protein>
<dbReference type="EMBL" id="KV454408">
    <property type="protein sequence ID" value="ODQ66551.1"/>
    <property type="molecule type" value="Genomic_DNA"/>
</dbReference>
<dbReference type="Proteomes" id="UP000095009">
    <property type="component" value="Unassembled WGS sequence"/>
</dbReference>
<feature type="compositionally biased region" description="Low complexity" evidence="1">
    <location>
        <begin position="69"/>
        <end position="81"/>
    </location>
</feature>
<gene>
    <name evidence="3" type="ORF">NADFUDRAFT_41190</name>
</gene>
<keyword evidence="2" id="KW-0472">Membrane</keyword>